<reference evidence="3" key="1">
    <citation type="submission" date="2020-07" db="EMBL/GenBank/DDBJ databases">
        <title>Huge and variable diversity of episymbiotic CPR bacteria and DPANN archaea in groundwater ecosystems.</title>
        <authorList>
            <person name="He C.Y."/>
            <person name="Keren R."/>
            <person name="Whittaker M."/>
            <person name="Farag I.F."/>
            <person name="Doudna J."/>
            <person name="Cate J.H.D."/>
            <person name="Banfield J.F."/>
        </authorList>
    </citation>
    <scope>NUCLEOTIDE SEQUENCE</scope>
    <source>
        <strain evidence="3">NC_groundwater_672_Ag_B-0.1um_62_36</strain>
    </source>
</reference>
<name>A0A932CLQ2_UNCTE</name>
<dbReference type="InterPro" id="IPR036465">
    <property type="entry name" value="vWFA_dom_sf"/>
</dbReference>
<protein>
    <submittedName>
        <fullName evidence="3">VWA domain-containing protein</fullName>
    </submittedName>
</protein>
<dbReference type="CDD" id="cd01454">
    <property type="entry name" value="vWA_norD_type"/>
    <property type="match status" value="1"/>
</dbReference>
<evidence type="ECO:0000313" key="4">
    <source>
        <dbReference type="Proteomes" id="UP000769766"/>
    </source>
</evidence>
<dbReference type="PROSITE" id="PS50234">
    <property type="entry name" value="VWFA"/>
    <property type="match status" value="1"/>
</dbReference>
<dbReference type="SUPFAM" id="SSF53300">
    <property type="entry name" value="vWA-like"/>
    <property type="match status" value="1"/>
</dbReference>
<dbReference type="InterPro" id="IPR051928">
    <property type="entry name" value="NorD/CobT"/>
</dbReference>
<dbReference type="AlphaFoldDB" id="A0A932CLQ2"/>
<gene>
    <name evidence="3" type="ORF">HYY20_02420</name>
</gene>
<accession>A0A932CLQ2</accession>
<comment type="caution">
    <text evidence="3">The sequence shown here is derived from an EMBL/GenBank/DDBJ whole genome shotgun (WGS) entry which is preliminary data.</text>
</comment>
<proteinExistence type="predicted"/>
<feature type="domain" description="VWFA" evidence="2">
    <location>
        <begin position="834"/>
        <end position="1026"/>
    </location>
</feature>
<dbReference type="PANTHER" id="PTHR41248:SF1">
    <property type="entry name" value="NORD PROTEIN"/>
    <property type="match status" value="1"/>
</dbReference>
<dbReference type="SMART" id="SM00327">
    <property type="entry name" value="VWA"/>
    <property type="match status" value="1"/>
</dbReference>
<organism evidence="3 4">
    <name type="scientific">Tectimicrobiota bacterium</name>
    <dbReference type="NCBI Taxonomy" id="2528274"/>
    <lineage>
        <taxon>Bacteria</taxon>
        <taxon>Pseudomonadati</taxon>
        <taxon>Nitrospinota/Tectimicrobiota group</taxon>
        <taxon>Candidatus Tectimicrobiota</taxon>
    </lineage>
</organism>
<dbReference type="EMBL" id="JACPRF010000071">
    <property type="protein sequence ID" value="MBI2875718.1"/>
    <property type="molecule type" value="Genomic_DNA"/>
</dbReference>
<evidence type="ECO:0000313" key="3">
    <source>
        <dbReference type="EMBL" id="MBI2875718.1"/>
    </source>
</evidence>
<evidence type="ECO:0000256" key="1">
    <source>
        <dbReference type="SAM" id="MobiDB-lite"/>
    </source>
</evidence>
<evidence type="ECO:0000259" key="2">
    <source>
        <dbReference type="PROSITE" id="PS50234"/>
    </source>
</evidence>
<sequence length="1028" mass="115198">MTDDGYCGVKGGKREKGLRAIAEALEKVHEKLGAEFRRALPGMVDRLSPEEILTWGSLGREWAASHWQGRELAAEYFRASPQVVGYLPSPLGQRLREWMDHGRSLAQLSSEAGREYLRASPAFLQQAGFPCLRAWAEEGVRLFRSAGKPTRLLSLYLVSSPEILSLGGWELLRLWGEVGGQLTKLDLQWALSLFAEGPALLAQFTPPFREKALTLGGLLAPTMRKQTSIPAGNWMKGPHDPGQAPIGGPRAGAKSDPGLSGRSGVLALWQFCARAMGRIEESDWEPFWEMALRIARHAPEKALPFWEDAPAHHLLLGKAERDRLISVGLRLAPLSGEAVAELFGHLPRILEVVPRVALAGWMEEGVALARENPSAAVAFFRLESRRSRRALDDRDGGVPLTEVASLLKLYAHALTGKKIEIQPWEAEDPAHYPLPEGQDFRLPPEVKRYPTRRENFAVYRIYTAHQAGYLEFGSLELPLVGFLAPFPQPDLARQLFHRLEDARVDWRLRHAYRGLAQELERFLTQPAPPGEPALLEEINRLLLPLCLDRPPAPSPGPIAAAMQRILSRLFRPAATVYTTAWVTAGLYLLLQPTFDLPAVLRDEAWVPDELLEGLLQEALTHLDAPSAPGNQEAPPEELLEKLDFKTALDGREGEGTPISWELLLQLIEAGIQLELKGLSQGEIDASGLCIADLDLPSLPAQESSAEKGETDKLPVARKKAAPSTRMERFFFYDEWDYLIQDYRLGWCRLREMAPEGSSIDFVDQALEEYADLILALRKRFQRLKPQAYHKQRRAIEGEEIELDAALEAVVDRKSGQSPSEKVYIERRRKRREVSTLFLLDMSASTDEKLPDSPKRIIDVEKEAALLMAEALDALGDEYAIYGFSGFGRENVDFFIVKDFGEGYSLEVKTRLAALRPHRSTRMGPAIRHSLQKLVARESQLKTLILLSDGYPQDHDYGEDRTDREYGLHDTRMALQEVRRLGIKAFCVTVDPSGNDYLRQMCGGPHYLVIRDVASLPRELPRIYQGLTF</sequence>
<dbReference type="Pfam" id="PF00092">
    <property type="entry name" value="VWA"/>
    <property type="match status" value="1"/>
</dbReference>
<dbReference type="PANTHER" id="PTHR41248">
    <property type="entry name" value="NORD PROTEIN"/>
    <property type="match status" value="1"/>
</dbReference>
<dbReference type="Gene3D" id="3.40.50.410">
    <property type="entry name" value="von Willebrand factor, type A domain"/>
    <property type="match status" value="1"/>
</dbReference>
<feature type="region of interest" description="Disordered" evidence="1">
    <location>
        <begin position="230"/>
        <end position="258"/>
    </location>
</feature>
<dbReference type="InterPro" id="IPR002035">
    <property type="entry name" value="VWF_A"/>
</dbReference>
<dbReference type="Proteomes" id="UP000769766">
    <property type="component" value="Unassembled WGS sequence"/>
</dbReference>